<protein>
    <submittedName>
        <fullName evidence="7">RNA polymerase sigma-70 factor, ECF subfamily</fullName>
    </submittedName>
</protein>
<evidence type="ECO:0000256" key="1">
    <source>
        <dbReference type="ARBA" id="ARBA00010641"/>
    </source>
</evidence>
<dbReference type="SUPFAM" id="SSF88946">
    <property type="entry name" value="Sigma2 domain of RNA polymerase sigma factors"/>
    <property type="match status" value="1"/>
</dbReference>
<evidence type="ECO:0000313" key="10">
    <source>
        <dbReference type="Proteomes" id="UP000199693"/>
    </source>
</evidence>
<proteinExistence type="inferred from homology"/>
<dbReference type="PANTHER" id="PTHR43133:SF63">
    <property type="entry name" value="RNA POLYMERASE SIGMA FACTOR FECI-RELATED"/>
    <property type="match status" value="1"/>
</dbReference>
<dbReference type="CDD" id="cd06171">
    <property type="entry name" value="Sigma70_r4"/>
    <property type="match status" value="1"/>
</dbReference>
<evidence type="ECO:0000256" key="2">
    <source>
        <dbReference type="ARBA" id="ARBA00023015"/>
    </source>
</evidence>
<dbReference type="PANTHER" id="PTHR43133">
    <property type="entry name" value="RNA POLYMERASE ECF-TYPE SIGMA FACTO"/>
    <property type="match status" value="1"/>
</dbReference>
<dbReference type="Pfam" id="PF08281">
    <property type="entry name" value="Sigma70_r4_2"/>
    <property type="match status" value="1"/>
</dbReference>
<keyword evidence="2" id="KW-0805">Transcription regulation</keyword>
<dbReference type="InterPro" id="IPR007627">
    <property type="entry name" value="RNA_pol_sigma70_r2"/>
</dbReference>
<name>A0A239L8D2_9PSED</name>
<sequence>MILDSLYACPLYRRPARGGPVFQGIAVIMRRFASSSLLQSFQAHYADLLRFLARRLGDNQRAADVAQDTWLRLADQNPDTEVQDPRAYLFRVAGNLAIDNLRREGRLAELHVEETAANEVSDPGAGLESRLLAREALEQLDAALDQLPSKARQALLMNRLDGLTHAQIARRLGVSESMVGKYIVQAMRHCRDHLQQQEAQP</sequence>
<reference evidence="8 9" key="2">
    <citation type="submission" date="2017-06" db="EMBL/GenBank/DDBJ databases">
        <authorList>
            <person name="Varghese N."/>
            <person name="Submissions S."/>
        </authorList>
    </citation>
    <scope>NUCLEOTIDE SEQUENCE [LARGE SCALE GENOMIC DNA]</scope>
    <source>
        <strain evidence="8 9">RLD-1</strain>
    </source>
</reference>
<dbReference type="InterPro" id="IPR014284">
    <property type="entry name" value="RNA_pol_sigma-70_dom"/>
</dbReference>
<dbReference type="AlphaFoldDB" id="A0A239L8D2"/>
<dbReference type="GO" id="GO:0003677">
    <property type="term" value="F:DNA binding"/>
    <property type="evidence" value="ECO:0007669"/>
    <property type="project" value="InterPro"/>
</dbReference>
<dbReference type="Pfam" id="PF04542">
    <property type="entry name" value="Sigma70_r2"/>
    <property type="match status" value="1"/>
</dbReference>
<feature type="domain" description="RNA polymerase sigma factor 70 region 4 type 2" evidence="6">
    <location>
        <begin position="138"/>
        <end position="190"/>
    </location>
</feature>
<dbReference type="InterPro" id="IPR013249">
    <property type="entry name" value="RNA_pol_sigma70_r4_t2"/>
</dbReference>
<dbReference type="InterPro" id="IPR036388">
    <property type="entry name" value="WH-like_DNA-bd_sf"/>
</dbReference>
<dbReference type="GO" id="GO:0006352">
    <property type="term" value="P:DNA-templated transcription initiation"/>
    <property type="evidence" value="ECO:0007669"/>
    <property type="project" value="InterPro"/>
</dbReference>
<dbReference type="InterPro" id="IPR013325">
    <property type="entry name" value="RNA_pol_sigma_r2"/>
</dbReference>
<evidence type="ECO:0000259" key="6">
    <source>
        <dbReference type="Pfam" id="PF08281"/>
    </source>
</evidence>
<feature type="domain" description="RNA polymerase sigma-70 region 2" evidence="5">
    <location>
        <begin position="41"/>
        <end position="106"/>
    </location>
</feature>
<evidence type="ECO:0000256" key="3">
    <source>
        <dbReference type="ARBA" id="ARBA00023082"/>
    </source>
</evidence>
<dbReference type="Gene3D" id="1.10.1740.10">
    <property type="match status" value="1"/>
</dbReference>
<dbReference type="EMBL" id="FNEC01000043">
    <property type="protein sequence ID" value="SDK59191.1"/>
    <property type="molecule type" value="Genomic_DNA"/>
</dbReference>
<evidence type="ECO:0000259" key="5">
    <source>
        <dbReference type="Pfam" id="PF04542"/>
    </source>
</evidence>
<dbReference type="Proteomes" id="UP000199693">
    <property type="component" value="Unassembled WGS sequence"/>
</dbReference>
<keyword evidence="3" id="KW-0731">Sigma factor</keyword>
<evidence type="ECO:0000313" key="7">
    <source>
        <dbReference type="EMBL" id="SDK59191.1"/>
    </source>
</evidence>
<organism evidence="7 10">
    <name type="scientific">Pseudomonas delhiensis</name>
    <dbReference type="NCBI Taxonomy" id="366289"/>
    <lineage>
        <taxon>Bacteria</taxon>
        <taxon>Pseudomonadati</taxon>
        <taxon>Pseudomonadota</taxon>
        <taxon>Gammaproteobacteria</taxon>
        <taxon>Pseudomonadales</taxon>
        <taxon>Pseudomonadaceae</taxon>
        <taxon>Pseudomonas</taxon>
    </lineage>
</organism>
<dbReference type="Proteomes" id="UP000198309">
    <property type="component" value="Unassembled WGS sequence"/>
</dbReference>
<dbReference type="Gene3D" id="1.10.10.10">
    <property type="entry name" value="Winged helix-like DNA-binding domain superfamily/Winged helix DNA-binding domain"/>
    <property type="match status" value="1"/>
</dbReference>
<dbReference type="InterPro" id="IPR039425">
    <property type="entry name" value="RNA_pol_sigma-70-like"/>
</dbReference>
<dbReference type="EMBL" id="FZPC01000019">
    <property type="protein sequence ID" value="SNT26158.1"/>
    <property type="molecule type" value="Genomic_DNA"/>
</dbReference>
<evidence type="ECO:0000313" key="8">
    <source>
        <dbReference type="EMBL" id="SNT26158.1"/>
    </source>
</evidence>
<dbReference type="NCBIfam" id="TIGR02937">
    <property type="entry name" value="sigma70-ECF"/>
    <property type="match status" value="1"/>
</dbReference>
<dbReference type="InterPro" id="IPR013324">
    <property type="entry name" value="RNA_pol_sigma_r3/r4-like"/>
</dbReference>
<dbReference type="SUPFAM" id="SSF88659">
    <property type="entry name" value="Sigma3 and sigma4 domains of RNA polymerase sigma factors"/>
    <property type="match status" value="1"/>
</dbReference>
<evidence type="ECO:0000256" key="4">
    <source>
        <dbReference type="ARBA" id="ARBA00023163"/>
    </source>
</evidence>
<dbReference type="GO" id="GO:0016987">
    <property type="term" value="F:sigma factor activity"/>
    <property type="evidence" value="ECO:0007669"/>
    <property type="project" value="UniProtKB-KW"/>
</dbReference>
<keyword evidence="9" id="KW-1185">Reference proteome</keyword>
<keyword evidence="4" id="KW-0804">Transcription</keyword>
<gene>
    <name evidence="7" type="ORF">SAMN05216189_104338</name>
    <name evidence="8" type="ORF">SAMN06295949_11917</name>
</gene>
<evidence type="ECO:0000313" key="9">
    <source>
        <dbReference type="Proteomes" id="UP000198309"/>
    </source>
</evidence>
<accession>A0A239L8D2</accession>
<comment type="similarity">
    <text evidence="1">Belongs to the sigma-70 factor family. ECF subfamily.</text>
</comment>
<reference evidence="7 10" key="1">
    <citation type="submission" date="2016-10" db="EMBL/GenBank/DDBJ databases">
        <authorList>
            <person name="de Groot N.N."/>
        </authorList>
    </citation>
    <scope>NUCLEOTIDE SEQUENCE [LARGE SCALE GENOMIC DNA]</scope>
    <source>
        <strain evidence="7 10">CCM 7361</strain>
    </source>
</reference>